<dbReference type="InterPro" id="IPR004089">
    <property type="entry name" value="MCPsignal_dom"/>
</dbReference>
<keyword evidence="6" id="KW-1185">Reference proteome</keyword>
<feature type="domain" description="Methyl-accepting transducer" evidence="4">
    <location>
        <begin position="115"/>
        <end position="277"/>
    </location>
</feature>
<evidence type="ECO:0000259" key="4">
    <source>
        <dbReference type="PROSITE" id="PS50111"/>
    </source>
</evidence>
<evidence type="ECO:0000313" key="6">
    <source>
        <dbReference type="Proteomes" id="UP001623592"/>
    </source>
</evidence>
<keyword evidence="3" id="KW-0175">Coiled coil</keyword>
<organism evidence="5 6">
    <name type="scientific">Clostridium neuense</name>
    <dbReference type="NCBI Taxonomy" id="1728934"/>
    <lineage>
        <taxon>Bacteria</taxon>
        <taxon>Bacillati</taxon>
        <taxon>Bacillota</taxon>
        <taxon>Clostridia</taxon>
        <taxon>Eubacteriales</taxon>
        <taxon>Clostridiaceae</taxon>
        <taxon>Clostridium</taxon>
    </lineage>
</organism>
<protein>
    <submittedName>
        <fullName evidence="5">Methyl-accepting chemotaxis protein</fullName>
    </submittedName>
</protein>
<sequence>MSENILEAVISAAAQFKTFLQRDDISIAISDREKFLATYDSSKIKLDFKTGTHLKDAGLLETATKIFRTKQSDTTIIPKEVMGFPVKAIASPILDQNGEVVGIFSLAMGLTKEFQAEEISEELTASLQQTNASIQEISSGAAKLNSMLKSIKENANALEENLKISNNSIDLIKSISSQSNILGLNAAIEAARAGSYGSGFSVVANEMRKLANQSNEISKTIEDSIAQMTKTIKDVLNAVNEVNKVSDNQSQSTKEASEALNLITDKSSELVSLSKLS</sequence>
<evidence type="ECO:0000256" key="3">
    <source>
        <dbReference type="SAM" id="Coils"/>
    </source>
</evidence>
<dbReference type="Gene3D" id="1.10.287.950">
    <property type="entry name" value="Methyl-accepting chemotaxis protein"/>
    <property type="match status" value="1"/>
</dbReference>
<dbReference type="SUPFAM" id="SSF58104">
    <property type="entry name" value="Methyl-accepting chemotaxis protein (MCP) signaling domain"/>
    <property type="match status" value="1"/>
</dbReference>
<keyword evidence="1 2" id="KW-0807">Transducer</keyword>
<reference evidence="5 6" key="1">
    <citation type="submission" date="2024-11" db="EMBL/GenBank/DDBJ databases">
        <authorList>
            <person name="Heng Y.C."/>
            <person name="Lim A.C.H."/>
            <person name="Lee J.K.Y."/>
            <person name="Kittelmann S."/>
        </authorList>
    </citation>
    <scope>NUCLEOTIDE SEQUENCE [LARGE SCALE GENOMIC DNA]</scope>
    <source>
        <strain evidence="5 6">WILCCON 0114</strain>
    </source>
</reference>
<comment type="caution">
    <text evidence="5">The sequence shown here is derived from an EMBL/GenBank/DDBJ whole genome shotgun (WGS) entry which is preliminary data.</text>
</comment>
<dbReference type="PANTHER" id="PTHR32089">
    <property type="entry name" value="METHYL-ACCEPTING CHEMOTAXIS PROTEIN MCPB"/>
    <property type="match status" value="1"/>
</dbReference>
<dbReference type="EMBL" id="JBJIAA010000004">
    <property type="protein sequence ID" value="MFL0250011.1"/>
    <property type="molecule type" value="Genomic_DNA"/>
</dbReference>
<dbReference type="Pfam" id="PF00015">
    <property type="entry name" value="MCPsignal"/>
    <property type="match status" value="1"/>
</dbReference>
<evidence type="ECO:0000313" key="5">
    <source>
        <dbReference type="EMBL" id="MFL0250011.1"/>
    </source>
</evidence>
<evidence type="ECO:0000256" key="2">
    <source>
        <dbReference type="PROSITE-ProRule" id="PRU00284"/>
    </source>
</evidence>
<accession>A0ABW8TBZ5</accession>
<feature type="coiled-coil region" evidence="3">
    <location>
        <begin position="141"/>
        <end position="168"/>
    </location>
</feature>
<gene>
    <name evidence="5" type="ORF">ACJDT4_06210</name>
</gene>
<name>A0ABW8TBZ5_9CLOT</name>
<dbReference type="PANTHER" id="PTHR32089:SF112">
    <property type="entry name" value="LYSOZYME-LIKE PROTEIN-RELATED"/>
    <property type="match status" value="1"/>
</dbReference>
<dbReference type="SMART" id="SM00283">
    <property type="entry name" value="MA"/>
    <property type="match status" value="1"/>
</dbReference>
<evidence type="ECO:0000256" key="1">
    <source>
        <dbReference type="ARBA" id="ARBA00023224"/>
    </source>
</evidence>
<dbReference type="PROSITE" id="PS50111">
    <property type="entry name" value="CHEMOTAXIS_TRANSDUC_2"/>
    <property type="match status" value="1"/>
</dbReference>
<dbReference type="Proteomes" id="UP001623592">
    <property type="component" value="Unassembled WGS sequence"/>
</dbReference>
<proteinExistence type="predicted"/>
<dbReference type="RefSeq" id="WP_406786676.1">
    <property type="nucleotide sequence ID" value="NZ_JBJIAA010000004.1"/>
</dbReference>